<dbReference type="Proteomes" id="UP000718564">
    <property type="component" value="Unassembled WGS sequence"/>
</dbReference>
<dbReference type="EMBL" id="QMEB01000355">
    <property type="protein sequence ID" value="NMG22950.1"/>
    <property type="molecule type" value="Genomic_DNA"/>
</dbReference>
<gene>
    <name evidence="2" type="ORF">DP116_27385</name>
</gene>
<protein>
    <submittedName>
        <fullName evidence="2">Transporter</fullName>
    </submittedName>
</protein>
<dbReference type="Pfam" id="PF03596">
    <property type="entry name" value="Cad"/>
    <property type="match status" value="1"/>
</dbReference>
<feature type="transmembrane region" description="Helical" evidence="1">
    <location>
        <begin position="153"/>
        <end position="176"/>
    </location>
</feature>
<evidence type="ECO:0000313" key="3">
    <source>
        <dbReference type="Proteomes" id="UP000718564"/>
    </source>
</evidence>
<sequence>MTQLWTAFTEAVIAFVATNIDDILILVLFFSQVNANFRRRHIVFGQYLGFTAIIIASLPGFFGGLFIPREWIGFLGLLPIAIGLKLLVNKEQETTQVQTVTTDFQPSSHSNPILSFLLSILHAQTYQVAAVTLANGGDNISIYIPLFAGKSFASLGVTLSVFFVLVGVWCAVAYLLARQRAIAFGRASLNANILSRYGRAVVPFVLICLGLFIMYERGTFSLILHSYRGN</sequence>
<proteinExistence type="predicted"/>
<organism evidence="2 3">
    <name type="scientific">Brasilonema bromeliae SPC951</name>
    <dbReference type="NCBI Taxonomy" id="385972"/>
    <lineage>
        <taxon>Bacteria</taxon>
        <taxon>Bacillati</taxon>
        <taxon>Cyanobacteriota</taxon>
        <taxon>Cyanophyceae</taxon>
        <taxon>Nostocales</taxon>
        <taxon>Scytonemataceae</taxon>
        <taxon>Brasilonema</taxon>
        <taxon>Bromeliae group (in: Brasilonema)</taxon>
    </lineage>
</organism>
<feature type="transmembrane region" description="Helical" evidence="1">
    <location>
        <begin position="71"/>
        <end position="88"/>
    </location>
</feature>
<evidence type="ECO:0000313" key="2">
    <source>
        <dbReference type="EMBL" id="NMG22950.1"/>
    </source>
</evidence>
<feature type="transmembrane region" description="Helical" evidence="1">
    <location>
        <begin position="197"/>
        <end position="215"/>
    </location>
</feature>
<feature type="transmembrane region" description="Helical" evidence="1">
    <location>
        <begin position="113"/>
        <end position="133"/>
    </location>
</feature>
<name>A0ABX1PER1_9CYAN</name>
<keyword evidence="1" id="KW-0812">Transmembrane</keyword>
<keyword evidence="3" id="KW-1185">Reference proteome</keyword>
<reference evidence="2 3" key="1">
    <citation type="submission" date="2018-06" db="EMBL/GenBank/DDBJ databases">
        <title>Comparative genomics of Brasilonema spp. strains.</title>
        <authorList>
            <person name="Alvarenga D.O."/>
            <person name="Fiore M.F."/>
            <person name="Varani A.M."/>
        </authorList>
    </citation>
    <scope>NUCLEOTIDE SEQUENCE [LARGE SCALE GENOMIC DNA]</scope>
    <source>
        <strain evidence="2 3">SPC951</strain>
    </source>
</reference>
<accession>A0ABX1PER1</accession>
<dbReference type="InterPro" id="IPR004676">
    <property type="entry name" value="Cd-R_transporter"/>
</dbReference>
<feature type="transmembrane region" description="Helical" evidence="1">
    <location>
        <begin position="12"/>
        <end position="30"/>
    </location>
</feature>
<keyword evidence="1" id="KW-0472">Membrane</keyword>
<keyword evidence="1" id="KW-1133">Transmembrane helix</keyword>
<evidence type="ECO:0000256" key="1">
    <source>
        <dbReference type="SAM" id="Phobius"/>
    </source>
</evidence>
<feature type="transmembrane region" description="Helical" evidence="1">
    <location>
        <begin position="42"/>
        <end position="65"/>
    </location>
</feature>
<dbReference type="RefSeq" id="WP_169158124.1">
    <property type="nucleotide sequence ID" value="NZ_CAWPJE010000375.1"/>
</dbReference>
<comment type="caution">
    <text evidence="2">The sequence shown here is derived from an EMBL/GenBank/DDBJ whole genome shotgun (WGS) entry which is preliminary data.</text>
</comment>